<organism evidence="1 2">
    <name type="scientific">Hymenoscyphus albidus</name>
    <dbReference type="NCBI Taxonomy" id="595503"/>
    <lineage>
        <taxon>Eukaryota</taxon>
        <taxon>Fungi</taxon>
        <taxon>Dikarya</taxon>
        <taxon>Ascomycota</taxon>
        <taxon>Pezizomycotina</taxon>
        <taxon>Leotiomycetes</taxon>
        <taxon>Helotiales</taxon>
        <taxon>Helotiaceae</taxon>
        <taxon>Hymenoscyphus</taxon>
    </lineage>
</organism>
<evidence type="ECO:0000313" key="1">
    <source>
        <dbReference type="EMBL" id="CAG8977816.1"/>
    </source>
</evidence>
<protein>
    <submittedName>
        <fullName evidence="1">Uncharacterized protein</fullName>
    </submittedName>
</protein>
<proteinExistence type="predicted"/>
<accession>A0A9N9LSI1</accession>
<dbReference type="AlphaFoldDB" id="A0A9N9LSI1"/>
<reference evidence="1" key="1">
    <citation type="submission" date="2021-07" db="EMBL/GenBank/DDBJ databases">
        <authorList>
            <person name="Durling M."/>
        </authorList>
    </citation>
    <scope>NUCLEOTIDE SEQUENCE</scope>
</reference>
<evidence type="ECO:0000313" key="2">
    <source>
        <dbReference type="Proteomes" id="UP000701801"/>
    </source>
</evidence>
<dbReference type="EMBL" id="CAJVRM010000236">
    <property type="protein sequence ID" value="CAG8977816.1"/>
    <property type="molecule type" value="Genomic_DNA"/>
</dbReference>
<keyword evidence="2" id="KW-1185">Reference proteome</keyword>
<name>A0A9N9LSI1_9HELO</name>
<dbReference type="Proteomes" id="UP000701801">
    <property type="component" value="Unassembled WGS sequence"/>
</dbReference>
<gene>
    <name evidence="1" type="ORF">HYALB_00008982</name>
</gene>
<sequence length="110" mass="12521">MEVVGSMKVESLSATRTIYDQDRLFLPAGMRVAFSIVWILSRRPFDIRATMTGLDGSSHSRSAALVYDSVCRVPPLQGTLVDQRNERLWLWLWRVGTGNFSSLRKKSMNE</sequence>
<comment type="caution">
    <text evidence="1">The sequence shown here is derived from an EMBL/GenBank/DDBJ whole genome shotgun (WGS) entry which is preliminary data.</text>
</comment>